<dbReference type="AlphaFoldDB" id="A0A543CNL7"/>
<dbReference type="PANTHER" id="PTHR21716">
    <property type="entry name" value="TRANSMEMBRANE PROTEIN"/>
    <property type="match status" value="1"/>
</dbReference>
<feature type="transmembrane region" description="Helical" evidence="9">
    <location>
        <begin position="275"/>
        <end position="295"/>
    </location>
</feature>
<evidence type="ECO:0000256" key="4">
    <source>
        <dbReference type="ARBA" id="ARBA00022475"/>
    </source>
</evidence>
<dbReference type="Proteomes" id="UP000316096">
    <property type="component" value="Unassembled WGS sequence"/>
</dbReference>
<comment type="caution">
    <text evidence="10">The sequence shown here is derived from an EMBL/GenBank/DDBJ whole genome shotgun (WGS) entry which is preliminary data.</text>
</comment>
<comment type="similarity">
    <text evidence="2">Belongs to the autoinducer-2 exporter (AI-2E) (TC 2.A.86) family.</text>
</comment>
<name>A0A543CNL7_9ACTN</name>
<dbReference type="GO" id="GO:0005886">
    <property type="term" value="C:plasma membrane"/>
    <property type="evidence" value="ECO:0007669"/>
    <property type="project" value="UniProtKB-SubCell"/>
</dbReference>
<evidence type="ECO:0000313" key="10">
    <source>
        <dbReference type="EMBL" id="TQL98683.1"/>
    </source>
</evidence>
<feature type="transmembrane region" description="Helical" evidence="9">
    <location>
        <begin position="378"/>
        <end position="405"/>
    </location>
</feature>
<keyword evidence="11" id="KW-1185">Reference proteome</keyword>
<evidence type="ECO:0000256" key="7">
    <source>
        <dbReference type="ARBA" id="ARBA00023136"/>
    </source>
</evidence>
<evidence type="ECO:0000256" key="6">
    <source>
        <dbReference type="ARBA" id="ARBA00022989"/>
    </source>
</evidence>
<sequence>MPDELPKNSRRADRGLLARDRRRDDDSAERQRAESDTAEPDSADEGAASDTADVDTAGIDTTESDTGGPETGADTELEPAEPGEPIPAETLSPQERAADPITDMKAREREAGVDERFPFGRPGRPLTRSHPFVFGFYGALGVLVAYMLVQALQNALQVIILIIVALFLAVGLNPGVEALERLGISRRWAVLLVFLALVGFFVGFGFAIVPPLSQQTTAIIHNLTSGNGYLEQLQNNPRVQDLDHRYHIIQKARSALQSKDLGTRAANGVVGFGQVVLSGLFSALTVLILTLYFLNSLPSITGFMYRLAPRSRRARVALLGDEILTRIGGYVAGNLLISLIAGVTSYIFLLIAGVPFALALALLVAITDLIPLVGASIGAVFVTALSFFSGLWVGVATAIFFIIYQQVENYIVQPRVMKRSVDVQPAVTIIAALIGGTLLGVIGALLAIPAAAALALILREVVMPRQEEV</sequence>
<keyword evidence="6 9" id="KW-1133">Transmembrane helix</keyword>
<evidence type="ECO:0000313" key="11">
    <source>
        <dbReference type="Proteomes" id="UP000316096"/>
    </source>
</evidence>
<keyword evidence="4" id="KW-1003">Cell membrane</keyword>
<keyword evidence="5 9" id="KW-0812">Transmembrane</keyword>
<feature type="region of interest" description="Disordered" evidence="8">
    <location>
        <begin position="1"/>
        <end position="98"/>
    </location>
</feature>
<keyword evidence="3" id="KW-0813">Transport</keyword>
<evidence type="ECO:0000256" key="3">
    <source>
        <dbReference type="ARBA" id="ARBA00022448"/>
    </source>
</evidence>
<feature type="transmembrane region" description="Helical" evidence="9">
    <location>
        <begin position="131"/>
        <end position="149"/>
    </location>
</feature>
<dbReference type="InterPro" id="IPR002549">
    <property type="entry name" value="AI-2E-like"/>
</dbReference>
<dbReference type="Pfam" id="PF01594">
    <property type="entry name" value="AI-2E_transport"/>
    <property type="match status" value="1"/>
</dbReference>
<dbReference type="EMBL" id="VFOZ01000001">
    <property type="protein sequence ID" value="TQL98683.1"/>
    <property type="molecule type" value="Genomic_DNA"/>
</dbReference>
<evidence type="ECO:0000256" key="5">
    <source>
        <dbReference type="ARBA" id="ARBA00022692"/>
    </source>
</evidence>
<accession>A0A543CNL7</accession>
<feature type="transmembrane region" description="Helical" evidence="9">
    <location>
        <begin position="155"/>
        <end position="176"/>
    </location>
</feature>
<evidence type="ECO:0000256" key="8">
    <source>
        <dbReference type="SAM" id="MobiDB-lite"/>
    </source>
</evidence>
<feature type="transmembrane region" description="Helical" evidence="9">
    <location>
        <begin position="425"/>
        <end position="458"/>
    </location>
</feature>
<protein>
    <submittedName>
        <fullName evidence="10">Putative PurR-regulated permease PerM</fullName>
    </submittedName>
</protein>
<evidence type="ECO:0000256" key="9">
    <source>
        <dbReference type="SAM" id="Phobius"/>
    </source>
</evidence>
<dbReference type="GO" id="GO:0055085">
    <property type="term" value="P:transmembrane transport"/>
    <property type="evidence" value="ECO:0007669"/>
    <property type="project" value="TreeGrafter"/>
</dbReference>
<dbReference type="PANTHER" id="PTHR21716:SF53">
    <property type="entry name" value="PERMEASE PERM-RELATED"/>
    <property type="match status" value="1"/>
</dbReference>
<comment type="subcellular location">
    <subcellularLocation>
        <location evidence="1">Cell membrane</location>
        <topology evidence="1">Multi-pass membrane protein</topology>
    </subcellularLocation>
</comment>
<evidence type="ECO:0000256" key="2">
    <source>
        <dbReference type="ARBA" id="ARBA00009773"/>
    </source>
</evidence>
<organism evidence="10 11">
    <name type="scientific">Actinoallomurus bryophytorum</name>
    <dbReference type="NCBI Taxonomy" id="1490222"/>
    <lineage>
        <taxon>Bacteria</taxon>
        <taxon>Bacillati</taxon>
        <taxon>Actinomycetota</taxon>
        <taxon>Actinomycetes</taxon>
        <taxon>Streptosporangiales</taxon>
        <taxon>Thermomonosporaceae</taxon>
        <taxon>Actinoallomurus</taxon>
    </lineage>
</organism>
<feature type="transmembrane region" description="Helical" evidence="9">
    <location>
        <begin position="188"/>
        <end position="209"/>
    </location>
</feature>
<proteinExistence type="inferred from homology"/>
<gene>
    <name evidence="10" type="ORF">FB559_4311</name>
</gene>
<evidence type="ECO:0000256" key="1">
    <source>
        <dbReference type="ARBA" id="ARBA00004651"/>
    </source>
</evidence>
<keyword evidence="7 9" id="KW-0472">Membrane</keyword>
<feature type="compositionally biased region" description="Basic and acidic residues" evidence="8">
    <location>
        <begin position="1"/>
        <end position="35"/>
    </location>
</feature>
<reference evidence="10 11" key="1">
    <citation type="submission" date="2019-06" db="EMBL/GenBank/DDBJ databases">
        <title>Sequencing the genomes of 1000 actinobacteria strains.</title>
        <authorList>
            <person name="Klenk H.-P."/>
        </authorList>
    </citation>
    <scope>NUCLEOTIDE SEQUENCE [LARGE SCALE GENOMIC DNA]</scope>
    <source>
        <strain evidence="10 11">DSM 102200</strain>
    </source>
</reference>